<dbReference type="SUPFAM" id="SSF55785">
    <property type="entry name" value="PYP-like sensor domain (PAS domain)"/>
    <property type="match status" value="1"/>
</dbReference>
<keyword evidence="1" id="KW-1133">Transmembrane helix</keyword>
<feature type="domain" description="PAS" evidence="2">
    <location>
        <begin position="382"/>
        <end position="427"/>
    </location>
</feature>
<dbReference type="GO" id="GO:0071111">
    <property type="term" value="F:cyclic-guanylate-specific phosphodiesterase activity"/>
    <property type="evidence" value="ECO:0007669"/>
    <property type="project" value="UniProtKB-EC"/>
</dbReference>
<dbReference type="InterPro" id="IPR013656">
    <property type="entry name" value="PAS_4"/>
</dbReference>
<proteinExistence type="predicted"/>
<reference evidence="4 5" key="1">
    <citation type="submission" date="2015-09" db="EMBL/GenBank/DDBJ databases">
        <title>Genome of Desulfovibrio dechloracetivorans BerOc1, a mercury methylating strain isolated from highly hydrocarbons and metals contaminated coastal sediments.</title>
        <authorList>
            <person name="Goni Urriza M."/>
            <person name="Gassie C."/>
            <person name="Bouchez O."/>
            <person name="Klopp C."/>
            <person name="Ranchou-Peyruse A."/>
            <person name="Remy G."/>
        </authorList>
    </citation>
    <scope>NUCLEOTIDE SEQUENCE [LARGE SCALE GENOMIC DNA]</scope>
    <source>
        <strain evidence="4 5">BerOc1</strain>
    </source>
</reference>
<dbReference type="AlphaFoldDB" id="A0A1J5NGG1"/>
<dbReference type="CDD" id="cd00077">
    <property type="entry name" value="HDc"/>
    <property type="match status" value="1"/>
</dbReference>
<feature type="domain" description="HD-GYP" evidence="3">
    <location>
        <begin position="505"/>
        <end position="699"/>
    </location>
</feature>
<keyword evidence="5" id="KW-1185">Reference proteome</keyword>
<evidence type="ECO:0000259" key="3">
    <source>
        <dbReference type="PROSITE" id="PS51832"/>
    </source>
</evidence>
<name>A0A1J5NGG1_9BACT</name>
<evidence type="ECO:0000256" key="1">
    <source>
        <dbReference type="SAM" id="Phobius"/>
    </source>
</evidence>
<keyword evidence="1" id="KW-0812">Transmembrane</keyword>
<dbReference type="PANTHER" id="PTHR43155">
    <property type="entry name" value="CYCLIC DI-GMP PHOSPHODIESTERASE PA4108-RELATED"/>
    <property type="match status" value="1"/>
</dbReference>
<dbReference type="Gene3D" id="3.30.450.20">
    <property type="entry name" value="PAS domain"/>
    <property type="match status" value="1"/>
</dbReference>
<dbReference type="InterPro" id="IPR037522">
    <property type="entry name" value="HD_GYP_dom"/>
</dbReference>
<dbReference type="PANTHER" id="PTHR43155:SF2">
    <property type="entry name" value="CYCLIC DI-GMP PHOSPHODIESTERASE PA4108"/>
    <property type="match status" value="1"/>
</dbReference>
<dbReference type="Proteomes" id="UP000181901">
    <property type="component" value="Unassembled WGS sequence"/>
</dbReference>
<keyword evidence="4" id="KW-0378">Hydrolase</keyword>
<dbReference type="NCBIfam" id="TIGR00229">
    <property type="entry name" value="sensory_box"/>
    <property type="match status" value="1"/>
</dbReference>
<dbReference type="PROSITE" id="PS51832">
    <property type="entry name" value="HD_GYP"/>
    <property type="match status" value="1"/>
</dbReference>
<dbReference type="PROSITE" id="PS50112">
    <property type="entry name" value="PAS"/>
    <property type="match status" value="1"/>
</dbReference>
<dbReference type="EMBL" id="LKAQ01000001">
    <property type="protein sequence ID" value="OIQ52295.1"/>
    <property type="molecule type" value="Genomic_DNA"/>
</dbReference>
<dbReference type="InterPro" id="IPR035965">
    <property type="entry name" value="PAS-like_dom_sf"/>
</dbReference>
<evidence type="ECO:0000313" key="5">
    <source>
        <dbReference type="Proteomes" id="UP000181901"/>
    </source>
</evidence>
<feature type="transmembrane region" description="Helical" evidence="1">
    <location>
        <begin position="339"/>
        <end position="361"/>
    </location>
</feature>
<accession>A0A1J5NGG1</accession>
<keyword evidence="1" id="KW-0472">Membrane</keyword>
<dbReference type="Pfam" id="PF08448">
    <property type="entry name" value="PAS_4"/>
    <property type="match status" value="1"/>
</dbReference>
<dbReference type="CDD" id="cd00130">
    <property type="entry name" value="PAS"/>
    <property type="match status" value="1"/>
</dbReference>
<dbReference type="SUPFAM" id="SSF109604">
    <property type="entry name" value="HD-domain/PDEase-like"/>
    <property type="match status" value="1"/>
</dbReference>
<dbReference type="InterPro" id="IPR000014">
    <property type="entry name" value="PAS"/>
</dbReference>
<dbReference type="EC" id="3.1.4.52" evidence="4"/>
<organism evidence="4 5">
    <name type="scientific">Pseudodesulfovibrio hydrargyri</name>
    <dbReference type="NCBI Taxonomy" id="2125990"/>
    <lineage>
        <taxon>Bacteria</taxon>
        <taxon>Pseudomonadati</taxon>
        <taxon>Thermodesulfobacteriota</taxon>
        <taxon>Desulfovibrionia</taxon>
        <taxon>Desulfovibrionales</taxon>
        <taxon>Desulfovibrionaceae</taxon>
    </lineage>
</organism>
<dbReference type="SMART" id="SM00091">
    <property type="entry name" value="PAS"/>
    <property type="match status" value="1"/>
</dbReference>
<comment type="caution">
    <text evidence="4">The sequence shown here is derived from an EMBL/GenBank/DDBJ whole genome shotgun (WGS) entry which is preliminary data.</text>
</comment>
<feature type="transmembrane region" description="Helical" evidence="1">
    <location>
        <begin position="24"/>
        <end position="43"/>
    </location>
</feature>
<gene>
    <name evidence="4" type="primary">rpfG_3</name>
    <name evidence="4" type="ORF">BerOc1_00770</name>
</gene>
<dbReference type="OrthoDB" id="9176789at2"/>
<evidence type="ECO:0000259" key="2">
    <source>
        <dbReference type="PROSITE" id="PS50112"/>
    </source>
</evidence>
<dbReference type="InterPro" id="IPR003607">
    <property type="entry name" value="HD/PDEase_dom"/>
</dbReference>
<sequence>MAEHPTKTAEVPKSIGGAGQGVKIGVVLAFVLVISVGIALLAARAVRDNEASVLENQQKRFQLLTQGRTEVIASWLDNLSHQGDRLIKSDLFRLYASEVDTYAGDLSNLFGRLHADRSVEGQEGATLAEQLPMMENMLREFSTYAGFLNARILSRKGEAYIATDGYLPPMNQEQIGLATAAIKENGPRYSTLRKTAQGLEMDVFVPVYPPDAVGGTDEATGQKAVGVLMMTRQISGKITELLSNSPLAAKGEKTRLMQKSGAGYREIAPWTADGFLDVGFPVKVDEDGHIPFGMRPSIEDADTRVYSMGVRIPGPAWWLVQEIDYGQAMKPILDYDRTVYIVAGLGILTALLIAGLAWWILTGVQSQRIAEQFRALATQIEEQKLFIDSINANIDEFIVLKDAHGKFTYVNDAFASAAGRPKEELIGMDTAAVFGFDTAKRLESIDEVVVREKRQMTVSEPIFLRSRRHQFQVSKSPYCAKDGSCQGIVEVYRDVTEFVAAQERNKRLIRNAMEALGSTIEAADPYLGGHTKLLAGLSVEVAKAMHLSEMDIAEIETAANLSQIGKMFVPNDILTKPGKLTPEEMTVMEGHVEHAYRILKDIDIAEGVLTAIYQMNERLDGTGYPKKLNDGEIIVLARILAVLNSFCAMIRPRSYRGAKEPEQALEILSGESNRFDPAVVAALADVIRTPAGERLLADKD</sequence>
<dbReference type="RefSeq" id="WP_071544366.1">
    <property type="nucleotide sequence ID" value="NZ_LKAQ01000001.1"/>
</dbReference>
<evidence type="ECO:0000313" key="4">
    <source>
        <dbReference type="EMBL" id="OIQ52295.1"/>
    </source>
</evidence>
<dbReference type="Gene3D" id="1.10.3210.10">
    <property type="entry name" value="Hypothetical protein af1432"/>
    <property type="match status" value="1"/>
</dbReference>
<protein>
    <submittedName>
        <fullName evidence="4">Cyclic di-GMP phosphodiesterase response regulator RpfG</fullName>
        <ecNumber evidence="4">3.1.4.52</ecNumber>
    </submittedName>
</protein>
<dbReference type="Pfam" id="PF13487">
    <property type="entry name" value="HD_5"/>
    <property type="match status" value="1"/>
</dbReference>